<feature type="compositionally biased region" description="Basic and acidic residues" evidence="11">
    <location>
        <begin position="743"/>
        <end position="754"/>
    </location>
</feature>
<dbReference type="SUPFAM" id="SSF56112">
    <property type="entry name" value="Protein kinase-like (PK-like)"/>
    <property type="match status" value="1"/>
</dbReference>
<reference evidence="13 14" key="1">
    <citation type="submission" date="2018-04" db="EMBL/GenBank/DDBJ databases">
        <title>The genome of golden apple snail Pomacea canaliculata provides insight into stress tolerance and invasive adaptation.</title>
        <authorList>
            <person name="Liu C."/>
            <person name="Liu B."/>
            <person name="Ren Y."/>
            <person name="Zhang Y."/>
            <person name="Wang H."/>
            <person name="Li S."/>
            <person name="Jiang F."/>
            <person name="Yin L."/>
            <person name="Zhang G."/>
            <person name="Qian W."/>
            <person name="Fan W."/>
        </authorList>
    </citation>
    <scope>NUCLEOTIDE SEQUENCE [LARGE SCALE GENOMIC DNA]</scope>
    <source>
        <strain evidence="13">SZHN2017</strain>
        <tissue evidence="13">Muscle</tissue>
    </source>
</reference>
<dbReference type="GO" id="GO:0005524">
    <property type="term" value="F:ATP binding"/>
    <property type="evidence" value="ECO:0007669"/>
    <property type="project" value="UniProtKB-UniRule"/>
</dbReference>
<feature type="region of interest" description="Disordered" evidence="11">
    <location>
        <begin position="595"/>
        <end position="646"/>
    </location>
</feature>
<dbReference type="STRING" id="400727.A0A2T7NSV5"/>
<dbReference type="PROSITE" id="PS00108">
    <property type="entry name" value="PROTEIN_KINASE_ST"/>
    <property type="match status" value="1"/>
</dbReference>
<keyword evidence="5 10" id="KW-0547">Nucleotide-binding</keyword>
<comment type="similarity">
    <text evidence="1">Belongs to the protein kinase superfamily. TKL Ser/Thr protein kinase family. Pelle subfamily.</text>
</comment>
<feature type="region of interest" description="Disordered" evidence="11">
    <location>
        <begin position="109"/>
        <end position="163"/>
    </location>
</feature>
<accession>A0A2T7NSV5</accession>
<name>A0A2T7NSV5_POMCA</name>
<sequence length="1085" mass="118789">MAGDGQRADKYILQIPYTVLSSIVQSLDADKGWESLAAAANYTFENIRLLELESMRLHGSPTKSLMLELGSRNTTVRQLYDRLNEIRRYREMKILEDYVNGVVPPQASAMSSGLKGLKSQDPPDSNKGMPSGKKEGSNFGSMSSICSDEVNFNQPKSSNDANASMDLQKVKQYSGKQIPGGSKIATTSSSVLNTTQQQSSGRQIQNYIKPPAVIPGKNGSTAVPCLKNVPAQASSSQCISSLGSPFSSSSVSLPSSAGSLSSSKVINMESIIDSSAYSYSEVVAATNNFNEENKIGEGAFGTVYFGILRHLQCAVKRMSEANTAETTVERSSQVMREMTCLLKFRHENLVTLYGYALDGPSLCLIYQYMPNGSLEDRLMCKNKTAPLNWAQRLNIMTGASRGLHFLHTMREQPLIHGDIKSANILLDKNFEARIGDLGQAEQATGCEKGSSSQRHTHITRAQVTSKLYGTKAYQPREVLAGGSLSIKGDVFAMGVVLLEVYSGEQAYDNRREGGPFLAEYFHNKVEEADQKESELLTCLDSRAGECPQEVALKMLHLIMRSIDNLKRVRPDSTEFLKEITAVENLYRQKCGLGSTGSESLPGSVRSCHVSHTSSPHSIGNLAGAPSPQDQQPNTQPSSLCQASRDQEPVVDNRLAATSLVLTSKYEAHLDNRLVANMDNSALNFHDKHMTMLSRKENRSVCNQDEDGSLYNQEDSISATPGVSPIELFPRNQPLPPAFRLQQEYDKQQSAADKRRISRLSNCPDTREPDGKQNENIPEADPAKLAELERFDRINLGQGQVEGDLQCDPKKLAALKQFDQRQEIADPSSVSQHKQTSSDDVILECDPKKVAYLKDFDQHNMQERLSPGPDRVMASDPKKLAYLMQDGGDSDKNCGGCAMDGHQEVNADSKFTLSAENGVKHVNAQQVKSVEPCSLSQQPVPLQAVANNFIQNPLQEGRCKLPSSASSIPSTSDRPMALGATEIAAAEEATTVDPSLLQRQRNFFEMYQQAMAGEGLEEENGVEDEEYGACDMHGDADQMQPSYDSRRLAFLSNEAGGAFHREESAYGASYIHSHPAPSEQDEVSGN</sequence>
<dbReference type="Proteomes" id="UP000245119">
    <property type="component" value="Linkage Group LG9"/>
</dbReference>
<dbReference type="PANTHER" id="PTHR48006">
    <property type="entry name" value="LEUCINE-RICH REPEAT-CONTAINING PROTEIN DDB_G0281931-RELATED"/>
    <property type="match status" value="1"/>
</dbReference>
<evidence type="ECO:0000256" key="1">
    <source>
        <dbReference type="ARBA" id="ARBA00008718"/>
    </source>
</evidence>
<dbReference type="InterPro" id="IPR051824">
    <property type="entry name" value="LRR_Rcpt-Like_S/T_Kinase"/>
</dbReference>
<protein>
    <recommendedName>
        <fullName evidence="2">non-specific serine/threonine protein kinase</fullName>
        <ecNumber evidence="2">2.7.11.1</ecNumber>
    </recommendedName>
</protein>
<organism evidence="13 14">
    <name type="scientific">Pomacea canaliculata</name>
    <name type="common">Golden apple snail</name>
    <dbReference type="NCBI Taxonomy" id="400727"/>
    <lineage>
        <taxon>Eukaryota</taxon>
        <taxon>Metazoa</taxon>
        <taxon>Spiralia</taxon>
        <taxon>Lophotrochozoa</taxon>
        <taxon>Mollusca</taxon>
        <taxon>Gastropoda</taxon>
        <taxon>Caenogastropoda</taxon>
        <taxon>Architaenioglossa</taxon>
        <taxon>Ampullarioidea</taxon>
        <taxon>Ampullariidae</taxon>
        <taxon>Pomacea</taxon>
    </lineage>
</organism>
<feature type="region of interest" description="Disordered" evidence="11">
    <location>
        <begin position="696"/>
        <end position="724"/>
    </location>
</feature>
<feature type="domain" description="Protein kinase" evidence="12">
    <location>
        <begin position="289"/>
        <end position="586"/>
    </location>
</feature>
<feature type="binding site" evidence="10">
    <location>
        <position position="316"/>
    </location>
    <ligand>
        <name>ATP</name>
        <dbReference type="ChEBI" id="CHEBI:30616"/>
    </ligand>
</feature>
<comment type="catalytic activity">
    <reaction evidence="9">
        <text>L-seryl-[protein] + ATP = O-phospho-L-seryl-[protein] + ADP + H(+)</text>
        <dbReference type="Rhea" id="RHEA:17989"/>
        <dbReference type="Rhea" id="RHEA-COMP:9863"/>
        <dbReference type="Rhea" id="RHEA-COMP:11604"/>
        <dbReference type="ChEBI" id="CHEBI:15378"/>
        <dbReference type="ChEBI" id="CHEBI:29999"/>
        <dbReference type="ChEBI" id="CHEBI:30616"/>
        <dbReference type="ChEBI" id="CHEBI:83421"/>
        <dbReference type="ChEBI" id="CHEBI:456216"/>
        <dbReference type="EC" id="2.7.11.1"/>
    </reaction>
</comment>
<evidence type="ECO:0000256" key="10">
    <source>
        <dbReference type="PROSITE-ProRule" id="PRU10141"/>
    </source>
</evidence>
<dbReference type="EMBL" id="PZQS01000009">
    <property type="protein sequence ID" value="PVD24245.1"/>
    <property type="molecule type" value="Genomic_DNA"/>
</dbReference>
<evidence type="ECO:0000256" key="5">
    <source>
        <dbReference type="ARBA" id="ARBA00022741"/>
    </source>
</evidence>
<evidence type="ECO:0000259" key="12">
    <source>
        <dbReference type="PROSITE" id="PS50011"/>
    </source>
</evidence>
<proteinExistence type="inferred from homology"/>
<comment type="caution">
    <text evidence="13">The sequence shown here is derived from an EMBL/GenBank/DDBJ whole genome shotgun (WGS) entry which is preliminary data.</text>
</comment>
<keyword evidence="14" id="KW-1185">Reference proteome</keyword>
<evidence type="ECO:0000313" key="14">
    <source>
        <dbReference type="Proteomes" id="UP000245119"/>
    </source>
</evidence>
<dbReference type="AlphaFoldDB" id="A0A2T7NSV5"/>
<evidence type="ECO:0000313" key="13">
    <source>
        <dbReference type="EMBL" id="PVD24245.1"/>
    </source>
</evidence>
<dbReference type="Gene3D" id="1.10.533.10">
    <property type="entry name" value="Death Domain, Fas"/>
    <property type="match status" value="1"/>
</dbReference>
<keyword evidence="4" id="KW-0808">Transferase</keyword>
<keyword evidence="7 10" id="KW-0067">ATP-binding</keyword>
<evidence type="ECO:0000256" key="7">
    <source>
        <dbReference type="ARBA" id="ARBA00022840"/>
    </source>
</evidence>
<dbReference type="InterPro" id="IPR000719">
    <property type="entry name" value="Prot_kinase_dom"/>
</dbReference>
<keyword evidence="6" id="KW-0418">Kinase</keyword>
<dbReference type="GO" id="GO:0004674">
    <property type="term" value="F:protein serine/threonine kinase activity"/>
    <property type="evidence" value="ECO:0007669"/>
    <property type="project" value="UniProtKB-KW"/>
</dbReference>
<dbReference type="PANTHER" id="PTHR48006:SF102">
    <property type="entry name" value="LEUCINE-RICH REPEAT-CONTAINING PROTEIN DDB_G0281931-RELATED"/>
    <property type="match status" value="1"/>
</dbReference>
<dbReference type="InterPro" id="IPR011029">
    <property type="entry name" value="DEATH-like_dom_sf"/>
</dbReference>
<dbReference type="InterPro" id="IPR008271">
    <property type="entry name" value="Ser/Thr_kinase_AS"/>
</dbReference>
<evidence type="ECO:0000256" key="9">
    <source>
        <dbReference type="ARBA" id="ARBA00048679"/>
    </source>
</evidence>
<comment type="catalytic activity">
    <reaction evidence="8">
        <text>L-threonyl-[protein] + ATP = O-phospho-L-threonyl-[protein] + ADP + H(+)</text>
        <dbReference type="Rhea" id="RHEA:46608"/>
        <dbReference type="Rhea" id="RHEA-COMP:11060"/>
        <dbReference type="Rhea" id="RHEA-COMP:11605"/>
        <dbReference type="ChEBI" id="CHEBI:15378"/>
        <dbReference type="ChEBI" id="CHEBI:30013"/>
        <dbReference type="ChEBI" id="CHEBI:30616"/>
        <dbReference type="ChEBI" id="CHEBI:61977"/>
        <dbReference type="ChEBI" id="CHEBI:456216"/>
        <dbReference type="EC" id="2.7.11.1"/>
    </reaction>
</comment>
<evidence type="ECO:0000256" key="8">
    <source>
        <dbReference type="ARBA" id="ARBA00047899"/>
    </source>
</evidence>
<dbReference type="EC" id="2.7.11.1" evidence="2"/>
<evidence type="ECO:0000256" key="2">
    <source>
        <dbReference type="ARBA" id="ARBA00012513"/>
    </source>
</evidence>
<keyword evidence="3" id="KW-0723">Serine/threonine-protein kinase</keyword>
<gene>
    <name evidence="13" type="ORF">C0Q70_14715</name>
</gene>
<dbReference type="InterPro" id="IPR017441">
    <property type="entry name" value="Protein_kinase_ATP_BS"/>
</dbReference>
<dbReference type="PROSITE" id="PS50011">
    <property type="entry name" value="PROTEIN_KINASE_DOM"/>
    <property type="match status" value="1"/>
</dbReference>
<dbReference type="PROSITE" id="PS00107">
    <property type="entry name" value="PROTEIN_KINASE_ATP"/>
    <property type="match status" value="1"/>
</dbReference>
<feature type="compositionally biased region" description="Polar residues" evidence="11">
    <location>
        <begin position="709"/>
        <end position="720"/>
    </location>
</feature>
<evidence type="ECO:0000256" key="6">
    <source>
        <dbReference type="ARBA" id="ARBA00022777"/>
    </source>
</evidence>
<dbReference type="Gene3D" id="3.30.200.20">
    <property type="entry name" value="Phosphorylase Kinase, domain 1"/>
    <property type="match status" value="1"/>
</dbReference>
<dbReference type="InterPro" id="IPR011009">
    <property type="entry name" value="Kinase-like_dom_sf"/>
</dbReference>
<feature type="compositionally biased region" description="Polar residues" evidence="11">
    <location>
        <begin position="138"/>
        <end position="162"/>
    </location>
</feature>
<feature type="compositionally biased region" description="Polar residues" evidence="11">
    <location>
        <begin position="627"/>
        <end position="643"/>
    </location>
</feature>
<evidence type="ECO:0000256" key="4">
    <source>
        <dbReference type="ARBA" id="ARBA00022679"/>
    </source>
</evidence>
<dbReference type="SMART" id="SM00220">
    <property type="entry name" value="S_TKc"/>
    <property type="match status" value="1"/>
</dbReference>
<dbReference type="OrthoDB" id="4062651at2759"/>
<evidence type="ECO:0000256" key="11">
    <source>
        <dbReference type="SAM" id="MobiDB-lite"/>
    </source>
</evidence>
<feature type="region of interest" description="Disordered" evidence="11">
    <location>
        <begin position="743"/>
        <end position="778"/>
    </location>
</feature>
<dbReference type="SUPFAM" id="SSF47986">
    <property type="entry name" value="DEATH domain"/>
    <property type="match status" value="1"/>
</dbReference>
<evidence type="ECO:0000256" key="3">
    <source>
        <dbReference type="ARBA" id="ARBA00022527"/>
    </source>
</evidence>
<dbReference type="Gene3D" id="1.10.510.10">
    <property type="entry name" value="Transferase(Phosphotransferase) domain 1"/>
    <property type="match status" value="1"/>
</dbReference>
<dbReference type="FunFam" id="1.10.510.10:FF:000754">
    <property type="entry name" value="Interleukin-1 receptor-associated kinase"/>
    <property type="match status" value="1"/>
</dbReference>
<dbReference type="Pfam" id="PF00069">
    <property type="entry name" value="Pkinase"/>
    <property type="match status" value="1"/>
</dbReference>